<dbReference type="InterPro" id="IPR019430">
    <property type="entry name" value="7TM_GPCR_serpentine_rcpt_Srx"/>
</dbReference>
<dbReference type="SUPFAM" id="SSF81321">
    <property type="entry name" value="Family A G protein-coupled receptor-like"/>
    <property type="match status" value="1"/>
</dbReference>
<reference evidence="2" key="1">
    <citation type="journal article" date="2008" name="Nat. Genet.">
        <title>The Pristionchus pacificus genome provides a unique perspective on nematode lifestyle and parasitism.</title>
        <authorList>
            <person name="Dieterich C."/>
            <person name="Clifton S.W."/>
            <person name="Schuster L.N."/>
            <person name="Chinwalla A."/>
            <person name="Delehaunty K."/>
            <person name="Dinkelacker I."/>
            <person name="Fulton L."/>
            <person name="Fulton R."/>
            <person name="Godfrey J."/>
            <person name="Minx P."/>
            <person name="Mitreva M."/>
            <person name="Roeseler W."/>
            <person name="Tian H."/>
            <person name="Witte H."/>
            <person name="Yang S.P."/>
            <person name="Wilson R.K."/>
            <person name="Sommer R.J."/>
        </authorList>
    </citation>
    <scope>NUCLEOTIDE SEQUENCE [LARGE SCALE GENOMIC DNA]</scope>
    <source>
        <strain evidence="2">PS312</strain>
    </source>
</reference>
<accession>A0A8R1YME9</accession>
<keyword evidence="2" id="KW-1185">Reference proteome</keyword>
<dbReference type="Pfam" id="PF10328">
    <property type="entry name" value="7TM_GPCR_Srx"/>
    <property type="match status" value="1"/>
</dbReference>
<protein>
    <submittedName>
        <fullName evidence="1">G protein-coupled receptor</fullName>
    </submittedName>
</protein>
<evidence type="ECO:0000313" key="2">
    <source>
        <dbReference type="Proteomes" id="UP000005239"/>
    </source>
</evidence>
<dbReference type="Gene3D" id="1.20.1070.10">
    <property type="entry name" value="Rhodopsin 7-helix transmembrane proteins"/>
    <property type="match status" value="1"/>
</dbReference>
<dbReference type="EnsemblMetazoa" id="PPA20838.1">
    <property type="protein sequence ID" value="PPA20838.1"/>
    <property type="gene ID" value="WBGene00110392"/>
</dbReference>
<dbReference type="PANTHER" id="PTHR23017">
    <property type="entry name" value="SERPENTINE RECEPTOR, CLASS X"/>
    <property type="match status" value="1"/>
</dbReference>
<dbReference type="Proteomes" id="UP000005239">
    <property type="component" value="Unassembled WGS sequence"/>
</dbReference>
<sequence>MVEFATLFVIATFTFGSSFCCLALWTIQKSTALRESFGLLCKFQMLTDLCLLTVTSVFSLIPIEWAPADSSFLSIVITYIAEISYHYSSAMHVLFAINRFIYIVFPTLQQAWRKATPKILVLSAIVTAFHTIMMSILDLNLYWVYDRVTYIWHMTHTEWTDFYVKYFEVLWSTCEISLILILDTVTFGFILFKKFKVSRNDVHMKRRVESRLVLQSFCQCIPTTTVNVVYFFILPHTISPHLKIVFSSIWIVTNLLDALVIILFHFPQAFMNHRRRVSKLVGSKTMGTSALSDSAA</sequence>
<dbReference type="AlphaFoldDB" id="A0A2A6D3D0"/>
<organism evidence="1 2">
    <name type="scientific">Pristionchus pacificus</name>
    <name type="common">Parasitic nematode worm</name>
    <dbReference type="NCBI Taxonomy" id="54126"/>
    <lineage>
        <taxon>Eukaryota</taxon>
        <taxon>Metazoa</taxon>
        <taxon>Ecdysozoa</taxon>
        <taxon>Nematoda</taxon>
        <taxon>Chromadorea</taxon>
        <taxon>Rhabditida</taxon>
        <taxon>Rhabditina</taxon>
        <taxon>Diplogasteromorpha</taxon>
        <taxon>Diplogasteroidea</taxon>
        <taxon>Neodiplogasteridae</taxon>
        <taxon>Pristionchus</taxon>
    </lineage>
</organism>
<evidence type="ECO:0000313" key="1">
    <source>
        <dbReference type="EnsemblMetazoa" id="PPA20838.1"/>
    </source>
</evidence>
<dbReference type="OrthoDB" id="5800536at2759"/>
<dbReference type="PANTHER" id="PTHR23017:SF3">
    <property type="entry name" value="G-PROTEIN COUPLED RECEPTORS FAMILY 1 PROFILE DOMAIN-CONTAINING PROTEIN"/>
    <property type="match status" value="1"/>
</dbReference>
<proteinExistence type="predicted"/>
<accession>A0A2A6D3D0</accession>
<name>A0A2A6D3D0_PRIPA</name>
<reference evidence="1" key="2">
    <citation type="submission" date="2022-06" db="UniProtKB">
        <authorList>
            <consortium name="EnsemblMetazoa"/>
        </authorList>
    </citation>
    <scope>IDENTIFICATION</scope>
    <source>
        <strain evidence="1">PS312</strain>
    </source>
</reference>
<gene>
    <name evidence="1" type="primary">WBGene00110392</name>
</gene>